<keyword evidence="3" id="KW-1185">Reference proteome</keyword>
<comment type="caution">
    <text evidence="2">The sequence shown here is derived from an EMBL/GenBank/DDBJ whole genome shotgun (WGS) entry which is preliminary data.</text>
</comment>
<evidence type="ECO:0000313" key="3">
    <source>
        <dbReference type="Proteomes" id="UP000790580"/>
    </source>
</evidence>
<accession>A0ABS6JPU4</accession>
<evidence type="ECO:0000313" key="2">
    <source>
        <dbReference type="EMBL" id="MBU9720572.1"/>
    </source>
</evidence>
<gene>
    <name evidence="2" type="ORF">KS407_03825</name>
</gene>
<feature type="region of interest" description="Disordered" evidence="1">
    <location>
        <begin position="39"/>
        <end position="62"/>
    </location>
</feature>
<dbReference type="EMBL" id="JAHQCR010000018">
    <property type="protein sequence ID" value="MBU9720572.1"/>
    <property type="molecule type" value="Genomic_DNA"/>
</dbReference>
<protein>
    <submittedName>
        <fullName evidence="2">Uncharacterized protein</fullName>
    </submittedName>
</protein>
<name>A0ABS6JPU4_9BACI</name>
<sequence>MENDQNVSVISALSGVRGGSADGLRTKVMEEKGDLSVAVRSADKSKGKEGRNVRSCVISGQK</sequence>
<reference evidence="2 3" key="1">
    <citation type="submission" date="2021-06" db="EMBL/GenBank/DDBJ databases">
        <title>Bacillus sp. RD4P76, an endophyte from a halophyte.</title>
        <authorList>
            <person name="Sun J.-Q."/>
        </authorList>
    </citation>
    <scope>NUCLEOTIDE SEQUENCE [LARGE SCALE GENOMIC DNA]</scope>
    <source>
        <strain evidence="2 3">JCM 17098</strain>
    </source>
</reference>
<organism evidence="2 3">
    <name type="scientific">Evansella alkalicola</name>
    <dbReference type="NCBI Taxonomy" id="745819"/>
    <lineage>
        <taxon>Bacteria</taxon>
        <taxon>Bacillati</taxon>
        <taxon>Bacillota</taxon>
        <taxon>Bacilli</taxon>
        <taxon>Bacillales</taxon>
        <taxon>Bacillaceae</taxon>
        <taxon>Evansella</taxon>
    </lineage>
</organism>
<dbReference type="Proteomes" id="UP000790580">
    <property type="component" value="Unassembled WGS sequence"/>
</dbReference>
<feature type="compositionally biased region" description="Basic and acidic residues" evidence="1">
    <location>
        <begin position="41"/>
        <end position="52"/>
    </location>
</feature>
<proteinExistence type="predicted"/>
<dbReference type="RefSeq" id="WP_140355002.1">
    <property type="nucleotide sequence ID" value="NZ_JAHQCR010000018.1"/>
</dbReference>
<evidence type="ECO:0000256" key="1">
    <source>
        <dbReference type="SAM" id="MobiDB-lite"/>
    </source>
</evidence>